<dbReference type="Proteomes" id="UP000197717">
    <property type="component" value="Chromosome"/>
</dbReference>
<keyword evidence="2" id="KW-1185">Reference proteome</keyword>
<dbReference type="RefSeq" id="WP_088767711.1">
    <property type="nucleotide sequence ID" value="NZ_CP022133.1"/>
</dbReference>
<evidence type="ECO:0008006" key="3">
    <source>
        <dbReference type="Google" id="ProtNLM"/>
    </source>
</evidence>
<evidence type="ECO:0000313" key="1">
    <source>
        <dbReference type="EMBL" id="ASG65297.1"/>
    </source>
</evidence>
<dbReference type="EMBL" id="CP022133">
    <property type="protein sequence ID" value="ASG65297.1"/>
    <property type="molecule type" value="Genomic_DNA"/>
</dbReference>
<gene>
    <name evidence="1" type="ORF">CEW91_03625</name>
</gene>
<name>A0ABM6LS17_9GAMM</name>
<reference evidence="1 2" key="1">
    <citation type="submission" date="2017-06" db="EMBL/GenBank/DDBJ databases">
        <title>Complete genome sequence of Idiomarina piscisalsi strain 10PY1A isolated from soil of Soudi Arabia.</title>
        <authorList>
            <person name="Kim M.-C."/>
            <person name="Jung B.K."/>
            <person name="Budiyanto F."/>
            <person name="Nzila A."/>
            <person name="Shin J.-H."/>
        </authorList>
    </citation>
    <scope>NUCLEOTIDE SEQUENCE [LARGE SCALE GENOMIC DNA]</scope>
    <source>
        <strain evidence="1 2">10PY1A</strain>
    </source>
</reference>
<accession>A0ABM6LS17</accession>
<evidence type="ECO:0000313" key="2">
    <source>
        <dbReference type="Proteomes" id="UP000197717"/>
    </source>
</evidence>
<sequence length="262" mass="29374">MRRNYYNYILALSIMGISLTGFPSLSIAEPNSEQSSTIKEAKLLKTYSSIIENHLNKNLSIMRTVRILINNYPEHAAYIVSAAFDTEPNRKKAIIKAAIQAEPAVTYIVVETALEYFPESVEMIVQTAIETEPAYIDDILPLAMKHSPEKADSLITLTLQNYPSYSESIIRTAHESSSENLLSSVIGTLRLLPESADYVLEGIKNFFNSLGNNDDKTSISKEQWRLLALEAKSSGLEQEKLQWLVEKGHLDKGELTAIYNNK</sequence>
<proteinExistence type="predicted"/>
<protein>
    <recommendedName>
        <fullName evidence="3">HEAT repeat domain-containing protein</fullName>
    </recommendedName>
</protein>
<organism evidence="1 2">
    <name type="scientific">Idiomarina piscisalsi</name>
    <dbReference type="NCBI Taxonomy" id="1096243"/>
    <lineage>
        <taxon>Bacteria</taxon>
        <taxon>Pseudomonadati</taxon>
        <taxon>Pseudomonadota</taxon>
        <taxon>Gammaproteobacteria</taxon>
        <taxon>Alteromonadales</taxon>
        <taxon>Idiomarinaceae</taxon>
        <taxon>Idiomarina</taxon>
    </lineage>
</organism>